<gene>
    <name evidence="5" type="ORF">RIL96_11375</name>
</gene>
<dbReference type="SMART" id="SM00345">
    <property type="entry name" value="HTH_GNTR"/>
    <property type="match status" value="1"/>
</dbReference>
<evidence type="ECO:0000313" key="6">
    <source>
        <dbReference type="Proteomes" id="UP001251870"/>
    </source>
</evidence>
<dbReference type="Pfam" id="PF00392">
    <property type="entry name" value="GntR"/>
    <property type="match status" value="1"/>
</dbReference>
<dbReference type="PANTHER" id="PTHR44846">
    <property type="entry name" value="MANNOSYL-D-GLYCERATE TRANSPORT/METABOLISM SYSTEM REPRESSOR MNGR-RELATED"/>
    <property type="match status" value="1"/>
</dbReference>
<dbReference type="PANTHER" id="PTHR44846:SF1">
    <property type="entry name" value="MANNOSYL-D-GLYCERATE TRANSPORT_METABOLISM SYSTEM REPRESSOR MNGR-RELATED"/>
    <property type="match status" value="1"/>
</dbReference>
<evidence type="ECO:0000256" key="2">
    <source>
        <dbReference type="ARBA" id="ARBA00023125"/>
    </source>
</evidence>
<evidence type="ECO:0000313" key="5">
    <source>
        <dbReference type="EMBL" id="MDR8020165.1"/>
    </source>
</evidence>
<comment type="caution">
    <text evidence="5">The sequence shown here is derived from an EMBL/GenBank/DDBJ whole genome shotgun (WGS) entry which is preliminary data.</text>
</comment>
<evidence type="ECO:0000256" key="1">
    <source>
        <dbReference type="ARBA" id="ARBA00023015"/>
    </source>
</evidence>
<evidence type="ECO:0000256" key="3">
    <source>
        <dbReference type="ARBA" id="ARBA00023163"/>
    </source>
</evidence>
<dbReference type="SMART" id="SM00866">
    <property type="entry name" value="UTRA"/>
    <property type="match status" value="1"/>
</dbReference>
<keyword evidence="1" id="KW-0805">Transcription regulation</keyword>
<feature type="domain" description="HTH gntR-type" evidence="4">
    <location>
        <begin position="18"/>
        <end position="86"/>
    </location>
</feature>
<dbReference type="SUPFAM" id="SSF46785">
    <property type="entry name" value="Winged helix' DNA-binding domain"/>
    <property type="match status" value="1"/>
</dbReference>
<organism evidence="5 6">
    <name type="scientific">Nesterenkonia aerolata</name>
    <dbReference type="NCBI Taxonomy" id="3074079"/>
    <lineage>
        <taxon>Bacteria</taxon>
        <taxon>Bacillati</taxon>
        <taxon>Actinomycetota</taxon>
        <taxon>Actinomycetes</taxon>
        <taxon>Micrococcales</taxon>
        <taxon>Micrococcaceae</taxon>
        <taxon>Nesterenkonia</taxon>
    </lineage>
</organism>
<dbReference type="InterPro" id="IPR011663">
    <property type="entry name" value="UTRA"/>
</dbReference>
<dbReference type="InterPro" id="IPR036388">
    <property type="entry name" value="WH-like_DNA-bd_sf"/>
</dbReference>
<dbReference type="CDD" id="cd07377">
    <property type="entry name" value="WHTH_GntR"/>
    <property type="match status" value="1"/>
</dbReference>
<reference evidence="5 6" key="1">
    <citation type="submission" date="2023-09" db="EMBL/GenBank/DDBJ databases">
        <title>Description of three actinobacteria isolated from air of manufacturing shop in a pharmaceutical factory.</title>
        <authorList>
            <person name="Zhang D.-F."/>
        </authorList>
    </citation>
    <scope>NUCLEOTIDE SEQUENCE [LARGE SCALE GENOMIC DNA]</scope>
    <source>
        <strain evidence="5 6">LY-0111</strain>
    </source>
</reference>
<dbReference type="InterPro" id="IPR000524">
    <property type="entry name" value="Tscrpt_reg_HTH_GntR"/>
</dbReference>
<accession>A0ABU2DUJ4</accession>
<name>A0ABU2DUJ4_9MICC</name>
<dbReference type="RefSeq" id="WP_310549145.1">
    <property type="nucleotide sequence ID" value="NZ_JAVKGR010000017.1"/>
</dbReference>
<keyword evidence="6" id="KW-1185">Reference proteome</keyword>
<dbReference type="PRINTS" id="PR00035">
    <property type="entry name" value="HTHGNTR"/>
</dbReference>
<dbReference type="PROSITE" id="PS50949">
    <property type="entry name" value="HTH_GNTR"/>
    <property type="match status" value="1"/>
</dbReference>
<dbReference type="Pfam" id="PF07702">
    <property type="entry name" value="UTRA"/>
    <property type="match status" value="1"/>
</dbReference>
<dbReference type="EMBL" id="JAVKGR010000017">
    <property type="protein sequence ID" value="MDR8020165.1"/>
    <property type="molecule type" value="Genomic_DNA"/>
</dbReference>
<dbReference type="InterPro" id="IPR028978">
    <property type="entry name" value="Chorismate_lyase_/UTRA_dom_sf"/>
</dbReference>
<dbReference type="Gene3D" id="3.40.1410.10">
    <property type="entry name" value="Chorismate lyase-like"/>
    <property type="match status" value="1"/>
</dbReference>
<dbReference type="InterPro" id="IPR036390">
    <property type="entry name" value="WH_DNA-bd_sf"/>
</dbReference>
<keyword evidence="2" id="KW-0238">DNA-binding</keyword>
<keyword evidence="3" id="KW-0804">Transcription</keyword>
<dbReference type="Gene3D" id="1.10.10.10">
    <property type="entry name" value="Winged helix-like DNA-binding domain superfamily/Winged helix DNA-binding domain"/>
    <property type="match status" value="1"/>
</dbReference>
<proteinExistence type="predicted"/>
<dbReference type="InterPro" id="IPR050679">
    <property type="entry name" value="Bact_HTH_transcr_reg"/>
</dbReference>
<evidence type="ECO:0000259" key="4">
    <source>
        <dbReference type="PROSITE" id="PS50949"/>
    </source>
</evidence>
<dbReference type="SUPFAM" id="SSF64288">
    <property type="entry name" value="Chorismate lyase-like"/>
    <property type="match status" value="1"/>
</dbReference>
<sequence>MTEQGVEQQAEEAPSTRGFAFAQIAQALREDIASGQFAVGESIPSERLLSQRFDVSPGTVRVALNELLSEGIIDGSRGRPKKVVRLPKRQSPFSEFHSFAQWALREGRDPGGLVLESRWKIASELDVALLQVPAGRRILSITRLRTLDGENVMLERTHYPEWLGEIIESLPDDARSVTAVLAERFDVRFAHAEHMFGAENAAAADAAQLGVAEGTALLTHRRVSRDAAGRELEWSTDRYIAGKIMLSVGNSWHSNPLQWALPESP</sequence>
<dbReference type="Proteomes" id="UP001251870">
    <property type="component" value="Unassembled WGS sequence"/>
</dbReference>
<protein>
    <submittedName>
        <fullName evidence="5">GntR family transcriptional regulator</fullName>
    </submittedName>
</protein>